<feature type="transmembrane region" description="Helical" evidence="1">
    <location>
        <begin position="283"/>
        <end position="303"/>
    </location>
</feature>
<evidence type="ECO:0000313" key="5">
    <source>
        <dbReference type="Proteomes" id="UP000283523"/>
    </source>
</evidence>
<dbReference type="GO" id="GO:0016020">
    <property type="term" value="C:membrane"/>
    <property type="evidence" value="ECO:0007669"/>
    <property type="project" value="InterPro"/>
</dbReference>
<sequence length="668" mass="76428">MRWCLFFGLLLSALTVCGQPLLLLPGKLPQQQMDIGPYTMFYEDPSGDTLPLSIIRTRPFRPFAQKRNERVSFNDRSVMVTWLRFTLRNSHPSDTLFALHLTGVHGFITLYENDHLIGQTGISFRHQNRPSPYALPLTVPPLTEQIYFVRVLGYVWHPTPISSELITASAGIAWHFGPGGAAEDMLLAGMALLTGWLLLMSLYAFYFFLIARDIAYLFYALYTGVSVLFSVYSMNYRFSFYLNWLFPPQVSDLLGPFHVALISAFYVLFIAHLLAIRNGFPRIWRILQILLVILVIQEVHSIAEWVYGRPLFLNNAVYIYAMVPSGLATGILLVATFRSQSAIRPYLATGMISLLGISFIPGSLDLYFYNVSALVDAFFNYPQFWILLGLAIESFCFMLALAYRGRLIEVENRRIQERYAYDLETQLAERTHEIETQNRLLEAQHIKKLEAEFEQKLAETEMTALRAQMNPHFIFNCLNSIKLYTLENDADRASEYLTKFSRLIRIVLENSRSERVTLHNELDMLRLYADMETMRFKQKLSFFVEVEPGVDADFIEIPPLLLQPYVENAIWHGLMHKPEGGTVRVRASQLQENLLQLTITDDGVGRARAAELKSKSANHRKSFGLKMTSERIALVNQLYQTHTQVEIQDLVDTDGQPAGTEVIIQIPI</sequence>
<dbReference type="Pfam" id="PF07695">
    <property type="entry name" value="7TMR-DISM_7TM"/>
    <property type="match status" value="1"/>
</dbReference>
<comment type="caution">
    <text evidence="4">The sequence shown here is derived from an EMBL/GenBank/DDBJ whole genome shotgun (WGS) entry which is preliminary data.</text>
</comment>
<reference evidence="4 5" key="1">
    <citation type="submission" date="2018-08" db="EMBL/GenBank/DDBJ databases">
        <title>Fibrisoma montanum sp. nov., isolated from Danxia mountain soil.</title>
        <authorList>
            <person name="Huang Y."/>
        </authorList>
    </citation>
    <scope>NUCLEOTIDE SEQUENCE [LARGE SCALE GENOMIC DNA]</scope>
    <source>
        <strain evidence="4 5">HYT19</strain>
    </source>
</reference>
<dbReference type="RefSeq" id="WP_119666566.1">
    <property type="nucleotide sequence ID" value="NZ_QXED01000001.1"/>
</dbReference>
<organism evidence="4 5">
    <name type="scientific">Fibrisoma montanum</name>
    <dbReference type="NCBI Taxonomy" id="2305895"/>
    <lineage>
        <taxon>Bacteria</taxon>
        <taxon>Pseudomonadati</taxon>
        <taxon>Bacteroidota</taxon>
        <taxon>Cytophagia</taxon>
        <taxon>Cytophagales</taxon>
        <taxon>Spirosomataceae</taxon>
        <taxon>Fibrisoma</taxon>
    </lineage>
</organism>
<feature type="domain" description="Signal transduction histidine kinase internal region" evidence="2">
    <location>
        <begin position="461"/>
        <end position="540"/>
    </location>
</feature>
<evidence type="ECO:0000259" key="2">
    <source>
        <dbReference type="Pfam" id="PF06580"/>
    </source>
</evidence>
<dbReference type="InterPro" id="IPR011623">
    <property type="entry name" value="7TMR_DISM_rcpt_extracell_dom1"/>
</dbReference>
<dbReference type="Proteomes" id="UP000283523">
    <property type="component" value="Unassembled WGS sequence"/>
</dbReference>
<dbReference type="EMBL" id="QXED01000001">
    <property type="protein sequence ID" value="RIV27728.1"/>
    <property type="molecule type" value="Genomic_DNA"/>
</dbReference>
<keyword evidence="1" id="KW-0812">Transmembrane</keyword>
<feature type="transmembrane region" description="Helical" evidence="1">
    <location>
        <begin position="185"/>
        <end position="209"/>
    </location>
</feature>
<dbReference type="PANTHER" id="PTHR34220:SF7">
    <property type="entry name" value="SENSOR HISTIDINE KINASE YPDA"/>
    <property type="match status" value="1"/>
</dbReference>
<evidence type="ECO:0008006" key="6">
    <source>
        <dbReference type="Google" id="ProtNLM"/>
    </source>
</evidence>
<evidence type="ECO:0000256" key="1">
    <source>
        <dbReference type="SAM" id="Phobius"/>
    </source>
</evidence>
<gene>
    <name evidence="4" type="ORF">DYU11_05355</name>
</gene>
<dbReference type="PANTHER" id="PTHR34220">
    <property type="entry name" value="SENSOR HISTIDINE KINASE YPDA"/>
    <property type="match status" value="1"/>
</dbReference>
<evidence type="ECO:0000259" key="3">
    <source>
        <dbReference type="Pfam" id="PF07695"/>
    </source>
</evidence>
<accession>A0A418MJR8</accession>
<evidence type="ECO:0000313" key="4">
    <source>
        <dbReference type="EMBL" id="RIV27728.1"/>
    </source>
</evidence>
<dbReference type="OrthoDB" id="6190788at2"/>
<name>A0A418MJR8_9BACT</name>
<dbReference type="InterPro" id="IPR050640">
    <property type="entry name" value="Bact_2-comp_sensor_kinase"/>
</dbReference>
<proteinExistence type="predicted"/>
<dbReference type="GO" id="GO:0000155">
    <property type="term" value="F:phosphorelay sensor kinase activity"/>
    <property type="evidence" value="ECO:0007669"/>
    <property type="project" value="InterPro"/>
</dbReference>
<keyword evidence="1" id="KW-0472">Membrane</keyword>
<feature type="transmembrane region" description="Helical" evidence="1">
    <location>
        <begin position="254"/>
        <end position="276"/>
    </location>
</feature>
<dbReference type="InterPro" id="IPR010559">
    <property type="entry name" value="Sig_transdc_His_kin_internal"/>
</dbReference>
<feature type="transmembrane region" description="Helical" evidence="1">
    <location>
        <begin position="315"/>
        <end position="334"/>
    </location>
</feature>
<dbReference type="InterPro" id="IPR036890">
    <property type="entry name" value="HATPase_C_sf"/>
</dbReference>
<dbReference type="Pfam" id="PF06580">
    <property type="entry name" value="His_kinase"/>
    <property type="match status" value="1"/>
</dbReference>
<keyword evidence="5" id="KW-1185">Reference proteome</keyword>
<dbReference type="SUPFAM" id="SSF55874">
    <property type="entry name" value="ATPase domain of HSP90 chaperone/DNA topoisomerase II/histidine kinase"/>
    <property type="match status" value="1"/>
</dbReference>
<keyword evidence="1" id="KW-1133">Transmembrane helix</keyword>
<feature type="transmembrane region" description="Helical" evidence="1">
    <location>
        <begin position="384"/>
        <end position="403"/>
    </location>
</feature>
<dbReference type="Gene3D" id="3.30.565.10">
    <property type="entry name" value="Histidine kinase-like ATPase, C-terminal domain"/>
    <property type="match status" value="1"/>
</dbReference>
<protein>
    <recommendedName>
        <fullName evidence="6">Histidine kinase</fullName>
    </recommendedName>
</protein>
<feature type="transmembrane region" description="Helical" evidence="1">
    <location>
        <begin position="216"/>
        <end position="234"/>
    </location>
</feature>
<dbReference type="AlphaFoldDB" id="A0A418MJR8"/>
<feature type="transmembrane region" description="Helical" evidence="1">
    <location>
        <begin position="346"/>
        <end position="364"/>
    </location>
</feature>
<feature type="domain" description="7TM-DISM receptor extracellular" evidence="3">
    <location>
        <begin position="191"/>
        <end position="404"/>
    </location>
</feature>